<name>A0A2H9TN13_9FUNG</name>
<accession>A0A2H9TN13</accession>
<gene>
    <name evidence="2" type="ORF">PSACC_01071</name>
</gene>
<organism evidence="2 3">
    <name type="scientific">Paramicrosporidium saccamoebae</name>
    <dbReference type="NCBI Taxonomy" id="1246581"/>
    <lineage>
        <taxon>Eukaryota</taxon>
        <taxon>Fungi</taxon>
        <taxon>Fungi incertae sedis</taxon>
        <taxon>Cryptomycota</taxon>
        <taxon>Cryptomycota incertae sedis</taxon>
        <taxon>Paramicrosporidium</taxon>
    </lineage>
</organism>
<comment type="caution">
    <text evidence="2">The sequence shown here is derived from an EMBL/GenBank/DDBJ whole genome shotgun (WGS) entry which is preliminary data.</text>
</comment>
<dbReference type="Proteomes" id="UP000240830">
    <property type="component" value="Unassembled WGS sequence"/>
</dbReference>
<evidence type="ECO:0000313" key="2">
    <source>
        <dbReference type="EMBL" id="PJF19109.1"/>
    </source>
</evidence>
<keyword evidence="1" id="KW-0732">Signal</keyword>
<feature type="signal peptide" evidence="1">
    <location>
        <begin position="1"/>
        <end position="19"/>
    </location>
</feature>
<proteinExistence type="predicted"/>
<keyword evidence="3" id="KW-1185">Reference proteome</keyword>
<dbReference type="AlphaFoldDB" id="A0A2H9TN13"/>
<feature type="chain" id="PRO_5014133185" evidence="1">
    <location>
        <begin position="20"/>
        <end position="508"/>
    </location>
</feature>
<sequence>MKTIVFLTLWWLLANQSWCLVIGYNSAHDLTLNLGKGSFKALFASTPLSDVSMPLVGELLTNPHSNLRPYYFSSCARRTDLHLVLHNAANLTETTRDALLDWQCLEKAPMIRAWALSMQLPTAVPLDYAVWTREEWIVAFQTAQYPHHWCVSVPTSFLDDNFLDEIDLVSHLKKRCLEENYPSRTLIVNALHRRLLSASEESLTRFLLEFRKLWLGPDTESILKYVICMSLSGTETAALNAALYRCPNLSTTAPNVEDKVRALLQGDSSTSYKLCLLKILMLETGIPSVLSTVNPQRPPIEGVSCHQVLQFVTEHLDNVNAEDKQDLLALLGIQYQATLSHLSTPVHLLLEQSFEMRLALYRQAAMMPVSNYVRPRHYLCITNDTLNRALERYISSNDYLRNGNMFRPRVLSNLQKLETVLNLLIYSLVVFGNLPVRLNPAFCSDFGREYHWIDFAHYLSDPSNRPLSMEQLELRSVRIERQFRRLWKSWGFDIYFSSDLCSMLTAQY</sequence>
<evidence type="ECO:0000313" key="3">
    <source>
        <dbReference type="Proteomes" id="UP000240830"/>
    </source>
</evidence>
<protein>
    <submittedName>
        <fullName evidence="2">Uncharacterized protein</fullName>
    </submittedName>
</protein>
<dbReference type="EMBL" id="MTSL01000077">
    <property type="protein sequence ID" value="PJF19109.1"/>
    <property type="molecule type" value="Genomic_DNA"/>
</dbReference>
<evidence type="ECO:0000256" key="1">
    <source>
        <dbReference type="SAM" id="SignalP"/>
    </source>
</evidence>
<reference evidence="2 3" key="1">
    <citation type="submission" date="2016-10" db="EMBL/GenBank/DDBJ databases">
        <title>The genome of Paramicrosporidium saccamoebae is the missing link in understanding Cryptomycota and Microsporidia evolution.</title>
        <authorList>
            <person name="Quandt C.A."/>
            <person name="Beaudet D."/>
            <person name="Corsaro D."/>
            <person name="Michel R."/>
            <person name="Corradi N."/>
            <person name="James T."/>
        </authorList>
    </citation>
    <scope>NUCLEOTIDE SEQUENCE [LARGE SCALE GENOMIC DNA]</scope>
    <source>
        <strain evidence="2 3">KSL3</strain>
    </source>
</reference>